<dbReference type="Gene3D" id="3.40.50.880">
    <property type="match status" value="1"/>
</dbReference>
<protein>
    <submittedName>
        <fullName evidence="3">Protease I</fullName>
    </submittedName>
</protein>
<dbReference type="InterPro" id="IPR002818">
    <property type="entry name" value="DJ-1/PfpI"/>
</dbReference>
<evidence type="ECO:0000313" key="4">
    <source>
        <dbReference type="Proteomes" id="UP000245880"/>
    </source>
</evidence>
<dbReference type="GO" id="GO:0006508">
    <property type="term" value="P:proteolysis"/>
    <property type="evidence" value="ECO:0007669"/>
    <property type="project" value="UniProtKB-KW"/>
</dbReference>
<dbReference type="InterPro" id="IPR029062">
    <property type="entry name" value="Class_I_gatase-like"/>
</dbReference>
<dbReference type="PROSITE" id="PS51276">
    <property type="entry name" value="PEPTIDASE_C56_PFPI"/>
    <property type="match status" value="1"/>
</dbReference>
<evidence type="ECO:0000256" key="1">
    <source>
        <dbReference type="ARBA" id="ARBA00008542"/>
    </source>
</evidence>
<reference evidence="3 4" key="1">
    <citation type="submission" date="2018-03" db="EMBL/GenBank/DDBJ databases">
        <title>Genomic Encyclopedia of Archaeal and Bacterial Type Strains, Phase II (KMG-II): from individual species to whole genera.</title>
        <authorList>
            <person name="Goeker M."/>
        </authorList>
    </citation>
    <scope>NUCLEOTIDE SEQUENCE [LARGE SCALE GENOMIC DNA]</scope>
    <source>
        <strain evidence="3 4">DSM 100346</strain>
    </source>
</reference>
<evidence type="ECO:0000259" key="2">
    <source>
        <dbReference type="Pfam" id="PF01965"/>
    </source>
</evidence>
<dbReference type="Pfam" id="PF01965">
    <property type="entry name" value="DJ-1_PfpI"/>
    <property type="match status" value="1"/>
</dbReference>
<dbReference type="Proteomes" id="UP000245880">
    <property type="component" value="Unassembled WGS sequence"/>
</dbReference>
<dbReference type="EMBL" id="QGDT01000002">
    <property type="protein sequence ID" value="PWJ59399.1"/>
    <property type="molecule type" value="Genomic_DNA"/>
</dbReference>
<gene>
    <name evidence="3" type="ORF">CLV98_102232</name>
</gene>
<proteinExistence type="inferred from homology"/>
<dbReference type="SUPFAM" id="SSF52317">
    <property type="entry name" value="Class I glutamine amidotransferase-like"/>
    <property type="match status" value="1"/>
</dbReference>
<dbReference type="PANTHER" id="PTHR42733:SF12">
    <property type="entry name" value="PROTEINASE"/>
    <property type="match status" value="1"/>
</dbReference>
<keyword evidence="3" id="KW-0645">Protease</keyword>
<dbReference type="GO" id="GO:0008233">
    <property type="term" value="F:peptidase activity"/>
    <property type="evidence" value="ECO:0007669"/>
    <property type="project" value="UniProtKB-KW"/>
</dbReference>
<dbReference type="AlphaFoldDB" id="A0A316AQ69"/>
<comment type="similarity">
    <text evidence="1">Belongs to the peptidase C56 family.</text>
</comment>
<evidence type="ECO:0000313" key="3">
    <source>
        <dbReference type="EMBL" id="PWJ59399.1"/>
    </source>
</evidence>
<dbReference type="PANTHER" id="PTHR42733">
    <property type="entry name" value="DJ-1 PROTEIN"/>
    <property type="match status" value="1"/>
</dbReference>
<organism evidence="3 4">
    <name type="scientific">Dyadobacter jejuensis</name>
    <dbReference type="NCBI Taxonomy" id="1082580"/>
    <lineage>
        <taxon>Bacteria</taxon>
        <taxon>Pseudomonadati</taxon>
        <taxon>Bacteroidota</taxon>
        <taxon>Cytophagia</taxon>
        <taxon>Cytophagales</taxon>
        <taxon>Spirosomataceae</taxon>
        <taxon>Dyadobacter</taxon>
    </lineage>
</organism>
<accession>A0A316AQ69</accession>
<keyword evidence="3" id="KW-0378">Hydrolase</keyword>
<name>A0A316AQ69_9BACT</name>
<sequence length="202" mass="22055">MRISYLNKVLIQINVPMENTTNLFHVAILVADGFEQLELSCPLDSLTKAGAQVKVISPNKDWVRSWHQVDWGKDQAVDVPLPMARPEFYQALLVPGGMMSIASLRTNATAIDFVRHFLTAGKPVGVIGCGAQLLINAGVTPGRRLTSCKEVRVDLENAGAQWIDQSIVTDKGLVSCGTTDHLSGFIKKMILEFNLAVPVEVN</sequence>
<comment type="caution">
    <text evidence="3">The sequence shown here is derived from an EMBL/GenBank/DDBJ whole genome shotgun (WGS) entry which is preliminary data.</text>
</comment>
<feature type="domain" description="DJ-1/PfpI" evidence="2">
    <location>
        <begin position="26"/>
        <end position="190"/>
    </location>
</feature>
<dbReference type="InterPro" id="IPR006286">
    <property type="entry name" value="C56_PfpI-like"/>
</dbReference>
<keyword evidence="4" id="KW-1185">Reference proteome</keyword>